<dbReference type="STRING" id="537013.CLOSTMETH_03100"/>
<organism evidence="2 3">
    <name type="scientific">[Clostridium] methylpentosum DSM 5476</name>
    <dbReference type="NCBI Taxonomy" id="537013"/>
    <lineage>
        <taxon>Bacteria</taxon>
        <taxon>Bacillati</taxon>
        <taxon>Bacillota</taxon>
        <taxon>Clostridia</taxon>
        <taxon>Eubacteriales</taxon>
        <taxon>Oscillospiraceae</taxon>
        <taxon>Oscillospiraceae incertae sedis</taxon>
    </lineage>
</organism>
<feature type="region of interest" description="Disordered" evidence="1">
    <location>
        <begin position="208"/>
        <end position="238"/>
    </location>
</feature>
<protein>
    <submittedName>
        <fullName evidence="2">Uncharacterized protein</fullName>
    </submittedName>
</protein>
<proteinExistence type="predicted"/>
<dbReference type="AlphaFoldDB" id="C0EGV6"/>
<feature type="compositionally biased region" description="Polar residues" evidence="1">
    <location>
        <begin position="225"/>
        <end position="234"/>
    </location>
</feature>
<comment type="caution">
    <text evidence="2">The sequence shown here is derived from an EMBL/GenBank/DDBJ whole genome shotgun (WGS) entry which is preliminary data.</text>
</comment>
<evidence type="ECO:0000313" key="3">
    <source>
        <dbReference type="Proteomes" id="UP000003340"/>
    </source>
</evidence>
<keyword evidence="3" id="KW-1185">Reference proteome</keyword>
<sequence length="330" mass="36310">MNSKTRFRKTKIILTILYLVILAAYGVFLFLNYQARRAGTEIMFGSSALYEVDGGFGTGALARPQDSYQMGQKVVYKAEDGYAVGRIEQIATSNGVDIVSIIAEGERDHVALTAVMGVVTAQVPVIGGLSSFLKSAYGVVLIVVIPCVLFLVHQVVLLTRTLKSKKEKEDELTDSSEEPDYAPFSRLPSLTPSRGELTDRFATLTKVAKEPPREASSIYKPAQPTPQKTTSAPAAQQDEDDALRELFSEMKYKMAFQDTQQLSPVQEHAVEDVEESGDLEKYGLQTQLIEDGIEVNIDSTVTNEIKLRLKNDGSLSIITDKYQAEINADL</sequence>
<feature type="compositionally biased region" description="Acidic residues" evidence="1">
    <location>
        <begin position="170"/>
        <end position="180"/>
    </location>
</feature>
<evidence type="ECO:0000313" key="2">
    <source>
        <dbReference type="EMBL" id="EEG29283.1"/>
    </source>
</evidence>
<reference evidence="2 3" key="1">
    <citation type="submission" date="2009-01" db="EMBL/GenBank/DDBJ databases">
        <authorList>
            <person name="Fulton L."/>
            <person name="Clifton S."/>
            <person name="Fulton B."/>
            <person name="Xu J."/>
            <person name="Minx P."/>
            <person name="Pepin K.H."/>
            <person name="Johnson M."/>
            <person name="Bhonagiri V."/>
            <person name="Nash W.E."/>
            <person name="Mardis E.R."/>
            <person name="Wilson R.K."/>
        </authorList>
    </citation>
    <scope>NUCLEOTIDE SEQUENCE [LARGE SCALE GENOMIC DNA]</scope>
    <source>
        <strain evidence="2 3">DSM 5476</strain>
    </source>
</reference>
<name>C0EGV6_9FIRM</name>
<evidence type="ECO:0000256" key="1">
    <source>
        <dbReference type="SAM" id="MobiDB-lite"/>
    </source>
</evidence>
<reference evidence="2 3" key="2">
    <citation type="submission" date="2009-02" db="EMBL/GenBank/DDBJ databases">
        <title>Draft genome sequence of Clostridium methylpentosum (DSM 5476).</title>
        <authorList>
            <person name="Sudarsanam P."/>
            <person name="Ley R."/>
            <person name="Guruge J."/>
            <person name="Turnbaugh P.J."/>
            <person name="Mahowald M."/>
            <person name="Liep D."/>
            <person name="Gordon J."/>
        </authorList>
    </citation>
    <scope>NUCLEOTIDE SEQUENCE [LARGE SCALE GENOMIC DNA]</scope>
    <source>
        <strain evidence="2 3">DSM 5476</strain>
    </source>
</reference>
<gene>
    <name evidence="2" type="ORF">CLOSTMETH_03100</name>
</gene>
<dbReference type="HOGENOM" id="CLU_841195_0_0_9"/>
<dbReference type="EMBL" id="ACEC01000111">
    <property type="protein sequence ID" value="EEG29283.1"/>
    <property type="molecule type" value="Genomic_DNA"/>
</dbReference>
<dbReference type="Proteomes" id="UP000003340">
    <property type="component" value="Unassembled WGS sequence"/>
</dbReference>
<feature type="region of interest" description="Disordered" evidence="1">
    <location>
        <begin position="166"/>
        <end position="194"/>
    </location>
</feature>
<accession>C0EGV6</accession>